<keyword evidence="12 15" id="KW-0503">Monooxygenase</keyword>
<sequence>MQRVLYSLEVMSWLAIIFMNDVITDPEDVKIVLSTCLEKHYVYKFACPYVGQGLVTASVPTWKLHHKMLLPSFNQNVLNGFVDVFNRQSSVMVEAMAKELGKEQFDAYSYIGAGTLEIICQTAMGIQMNQQNIASPPYLEAVHKIMNVLTQRFTKIWLHPQFMYNLLGYKKVEDDALRVLHHVSDTVVQKKRSELLAKEKNDEKAPEIKTERPFRAFLDLMLELAINEGIFTDQEIKEEVNTIIAAGQETTSYTVLYTLLLLVAHQEQQQKVYNEIRRIFGNSDRDVSKEDMAALVYLEATLNEAMRLYPLATLVLELSVGSLSRVYSGQSREAEPFRRALEHYTLPAGSGCGVLAWGLHRHERWGSDYDSFRPERWLDKTTLPSDPAAFVAFGHGRRGCVGKNYALMSMKTMMVHVLRKYRVFSDITDLKMKFDILLKPISGHLLKIERR</sequence>
<dbReference type="PRINTS" id="PR00385">
    <property type="entry name" value="P450"/>
</dbReference>
<keyword evidence="9" id="KW-0492">Microsome</keyword>
<dbReference type="GO" id="GO:0016705">
    <property type="term" value="F:oxidoreductase activity, acting on paired donors, with incorporation or reduction of molecular oxygen"/>
    <property type="evidence" value="ECO:0007669"/>
    <property type="project" value="InterPro"/>
</dbReference>
<keyword evidence="10 15" id="KW-0560">Oxidoreductase</keyword>
<evidence type="ECO:0000256" key="1">
    <source>
        <dbReference type="ARBA" id="ARBA00001971"/>
    </source>
</evidence>
<evidence type="ECO:0000256" key="10">
    <source>
        <dbReference type="ARBA" id="ARBA00023002"/>
    </source>
</evidence>
<dbReference type="InterPro" id="IPR017972">
    <property type="entry name" value="Cyt_P450_CS"/>
</dbReference>
<evidence type="ECO:0000256" key="11">
    <source>
        <dbReference type="ARBA" id="ARBA00023004"/>
    </source>
</evidence>
<comment type="cofactor">
    <cofactor evidence="1 14">
        <name>heme</name>
        <dbReference type="ChEBI" id="CHEBI:30413"/>
    </cofactor>
</comment>
<dbReference type="PRINTS" id="PR00463">
    <property type="entry name" value="EP450I"/>
</dbReference>
<keyword evidence="13" id="KW-0472">Membrane</keyword>
<evidence type="ECO:0000256" key="6">
    <source>
        <dbReference type="ARBA" id="ARBA00022617"/>
    </source>
</evidence>
<dbReference type="GO" id="GO:0005789">
    <property type="term" value="C:endoplasmic reticulum membrane"/>
    <property type="evidence" value="ECO:0007669"/>
    <property type="project" value="UniProtKB-SubCell"/>
</dbReference>
<dbReference type="EMBL" id="BGZK01000261">
    <property type="protein sequence ID" value="GBP32544.1"/>
    <property type="molecule type" value="Genomic_DNA"/>
</dbReference>
<evidence type="ECO:0000256" key="4">
    <source>
        <dbReference type="ARBA" id="ARBA00004406"/>
    </source>
</evidence>
<keyword evidence="8" id="KW-0256">Endoplasmic reticulum</keyword>
<dbReference type="GO" id="GO:0004497">
    <property type="term" value="F:monooxygenase activity"/>
    <property type="evidence" value="ECO:0007669"/>
    <property type="project" value="UniProtKB-KW"/>
</dbReference>
<organism evidence="16 17">
    <name type="scientific">Eumeta variegata</name>
    <name type="common">Bagworm moth</name>
    <name type="synonym">Eumeta japonica</name>
    <dbReference type="NCBI Taxonomy" id="151549"/>
    <lineage>
        <taxon>Eukaryota</taxon>
        <taxon>Metazoa</taxon>
        <taxon>Ecdysozoa</taxon>
        <taxon>Arthropoda</taxon>
        <taxon>Hexapoda</taxon>
        <taxon>Insecta</taxon>
        <taxon>Pterygota</taxon>
        <taxon>Neoptera</taxon>
        <taxon>Endopterygota</taxon>
        <taxon>Lepidoptera</taxon>
        <taxon>Glossata</taxon>
        <taxon>Ditrysia</taxon>
        <taxon>Tineoidea</taxon>
        <taxon>Psychidae</taxon>
        <taxon>Oiketicinae</taxon>
        <taxon>Eumeta</taxon>
    </lineage>
</organism>
<evidence type="ECO:0000256" key="8">
    <source>
        <dbReference type="ARBA" id="ARBA00022824"/>
    </source>
</evidence>
<evidence type="ECO:0000256" key="7">
    <source>
        <dbReference type="ARBA" id="ARBA00022723"/>
    </source>
</evidence>
<dbReference type="SUPFAM" id="SSF48264">
    <property type="entry name" value="Cytochrome P450"/>
    <property type="match status" value="1"/>
</dbReference>
<evidence type="ECO:0000256" key="15">
    <source>
        <dbReference type="RuleBase" id="RU000461"/>
    </source>
</evidence>
<dbReference type="Pfam" id="PF00067">
    <property type="entry name" value="p450"/>
    <property type="match status" value="1"/>
</dbReference>
<dbReference type="PROSITE" id="PS00086">
    <property type="entry name" value="CYTOCHROME_P450"/>
    <property type="match status" value="1"/>
</dbReference>
<proteinExistence type="inferred from homology"/>
<keyword evidence="17" id="KW-1185">Reference proteome</keyword>
<dbReference type="STRING" id="151549.A0A4C1V379"/>
<gene>
    <name evidence="16" type="primary">CYP4C1</name>
    <name evidence="16" type="ORF">EVAR_23955_1</name>
</gene>
<accession>A0A4C1V379</accession>
<protein>
    <submittedName>
        <fullName evidence="16">Cytochrome P450 4C1</fullName>
    </submittedName>
</protein>
<dbReference type="Gene3D" id="1.10.630.10">
    <property type="entry name" value="Cytochrome P450"/>
    <property type="match status" value="1"/>
</dbReference>
<name>A0A4C1V379_EUMVA</name>
<evidence type="ECO:0000256" key="3">
    <source>
        <dbReference type="ARBA" id="ARBA00004174"/>
    </source>
</evidence>
<dbReference type="GO" id="GO:0020037">
    <property type="term" value="F:heme binding"/>
    <property type="evidence" value="ECO:0007669"/>
    <property type="project" value="InterPro"/>
</dbReference>
<feature type="binding site" description="axial binding residue" evidence="14">
    <location>
        <position position="400"/>
    </location>
    <ligand>
        <name>heme</name>
        <dbReference type="ChEBI" id="CHEBI:30413"/>
    </ligand>
    <ligandPart>
        <name>Fe</name>
        <dbReference type="ChEBI" id="CHEBI:18248"/>
    </ligandPart>
</feature>
<dbReference type="InterPro" id="IPR001128">
    <property type="entry name" value="Cyt_P450"/>
</dbReference>
<evidence type="ECO:0000256" key="12">
    <source>
        <dbReference type="ARBA" id="ARBA00023033"/>
    </source>
</evidence>
<keyword evidence="7 14" id="KW-0479">Metal-binding</keyword>
<dbReference type="InterPro" id="IPR002401">
    <property type="entry name" value="Cyt_P450_E_grp-I"/>
</dbReference>
<evidence type="ECO:0000256" key="2">
    <source>
        <dbReference type="ARBA" id="ARBA00003690"/>
    </source>
</evidence>
<reference evidence="16 17" key="1">
    <citation type="journal article" date="2019" name="Commun. Biol.">
        <title>The bagworm genome reveals a unique fibroin gene that provides high tensile strength.</title>
        <authorList>
            <person name="Kono N."/>
            <person name="Nakamura H."/>
            <person name="Ohtoshi R."/>
            <person name="Tomita M."/>
            <person name="Numata K."/>
            <person name="Arakawa K."/>
        </authorList>
    </citation>
    <scope>NUCLEOTIDE SEQUENCE [LARGE SCALE GENOMIC DNA]</scope>
</reference>
<evidence type="ECO:0000256" key="14">
    <source>
        <dbReference type="PIRSR" id="PIRSR602401-1"/>
    </source>
</evidence>
<comment type="subcellular location">
    <subcellularLocation>
        <location evidence="4">Endoplasmic reticulum membrane</location>
        <topology evidence="4">Peripheral membrane protein</topology>
    </subcellularLocation>
    <subcellularLocation>
        <location evidence="3">Microsome membrane</location>
        <topology evidence="3">Peripheral membrane protein</topology>
    </subcellularLocation>
</comment>
<dbReference type="AlphaFoldDB" id="A0A4C1V379"/>
<keyword evidence="11 14" id="KW-0408">Iron</keyword>
<dbReference type="PANTHER" id="PTHR24291:SF189">
    <property type="entry name" value="CYTOCHROME P450 4C3-RELATED"/>
    <property type="match status" value="1"/>
</dbReference>
<comment type="similarity">
    <text evidence="5 15">Belongs to the cytochrome P450 family.</text>
</comment>
<evidence type="ECO:0000256" key="13">
    <source>
        <dbReference type="ARBA" id="ARBA00023136"/>
    </source>
</evidence>
<evidence type="ECO:0000256" key="5">
    <source>
        <dbReference type="ARBA" id="ARBA00010617"/>
    </source>
</evidence>
<evidence type="ECO:0000313" key="17">
    <source>
        <dbReference type="Proteomes" id="UP000299102"/>
    </source>
</evidence>
<dbReference type="OrthoDB" id="1372046at2759"/>
<dbReference type="InterPro" id="IPR036396">
    <property type="entry name" value="Cyt_P450_sf"/>
</dbReference>
<dbReference type="PANTHER" id="PTHR24291">
    <property type="entry name" value="CYTOCHROME P450 FAMILY 4"/>
    <property type="match status" value="1"/>
</dbReference>
<dbReference type="Proteomes" id="UP000299102">
    <property type="component" value="Unassembled WGS sequence"/>
</dbReference>
<evidence type="ECO:0000256" key="9">
    <source>
        <dbReference type="ARBA" id="ARBA00022848"/>
    </source>
</evidence>
<comment type="caution">
    <text evidence="16">The sequence shown here is derived from an EMBL/GenBank/DDBJ whole genome shotgun (WGS) entry which is preliminary data.</text>
</comment>
<evidence type="ECO:0000313" key="16">
    <source>
        <dbReference type="EMBL" id="GBP32544.1"/>
    </source>
</evidence>
<dbReference type="GO" id="GO:0005506">
    <property type="term" value="F:iron ion binding"/>
    <property type="evidence" value="ECO:0007669"/>
    <property type="project" value="InterPro"/>
</dbReference>
<dbReference type="InterPro" id="IPR050196">
    <property type="entry name" value="Cytochrome_P450_Monoox"/>
</dbReference>
<comment type="function">
    <text evidence="2">May be involved in the metabolism of insect hormones and in the breakdown of synthetic insecticides.</text>
</comment>
<keyword evidence="6 14" id="KW-0349">Heme</keyword>